<dbReference type="EMBL" id="LCPK01000005">
    <property type="protein sequence ID" value="KKU98228.1"/>
    <property type="molecule type" value="Genomic_DNA"/>
</dbReference>
<evidence type="ECO:0000256" key="1">
    <source>
        <dbReference type="SAM" id="MobiDB-lite"/>
    </source>
</evidence>
<evidence type="ECO:0000313" key="4">
    <source>
        <dbReference type="Proteomes" id="UP000034694"/>
    </source>
</evidence>
<dbReference type="PATRIC" id="fig|1618362.3.peg.205"/>
<keyword evidence="2" id="KW-0472">Membrane</keyword>
<dbReference type="SUPFAM" id="SSF53850">
    <property type="entry name" value="Periplasmic binding protein-like II"/>
    <property type="match status" value="1"/>
</dbReference>
<keyword evidence="2" id="KW-0812">Transmembrane</keyword>
<comment type="caution">
    <text evidence="3">The sequence shown here is derived from an EMBL/GenBank/DDBJ whole genome shotgun (WGS) entry which is preliminary data.</text>
</comment>
<feature type="region of interest" description="Disordered" evidence="1">
    <location>
        <begin position="1"/>
        <end position="67"/>
    </location>
</feature>
<keyword evidence="2" id="KW-1133">Transmembrane helix</keyword>
<dbReference type="Gene3D" id="3.40.190.10">
    <property type="entry name" value="Periplasmic binding protein-like II"/>
    <property type="match status" value="1"/>
</dbReference>
<organism evidence="3 4">
    <name type="scientific">Candidatus Amesbacteria bacterium GW2011_GWB1_48_13</name>
    <dbReference type="NCBI Taxonomy" id="1618362"/>
    <lineage>
        <taxon>Bacteria</taxon>
        <taxon>Candidatus Amesiibacteriota</taxon>
    </lineage>
</organism>
<accession>A0A0G1X6J2</accession>
<sequence>MDSNPVYSSTPPTPPPPPPPPPPPAKTPAPAGAPLPPAPVKTSSVVAKPLAPSPSSKIKAAPPPRVGGGRKASRFLLFLGIGLVLVGTVAGAVALFSRLSQSFSSGKLVYWGLWEPEEVMGPILSEFEASHPGIKVEYVMQSPQEYRERLQTALDEGKGPDLFRIHNTWVPLLRSNLDPLPSSVYSVSDYKNIFYPTTARDFQVGNDYVAVPLEFDGLAMFVNDTMFQNAGMSIPQNWEELRDAARILSQCESEDGSCTRSDSRIITSGVALGTTDNVDHWQDIVAVLMLQNNVDLNHPYTPDPKPAQDVIDYFNSFSRTLRIWDSNLPSSTNQFAAGKLAIYFAPSWRVFDIKTANPGLRFSVHPIPQLPVDIARGETPINWASYWAEAVNTKSPNKKQAWELIKYLSSSDTLVRFYQSAVQSPRAFGEPYSRTDLADILKNEPLVGAYVNQAPLARSWYLASSTHDGPSGINSRVSSAFSETIIGESDLQALEKEIGSILSDYGIQASP</sequence>
<feature type="compositionally biased region" description="Low complexity" evidence="1">
    <location>
        <begin position="43"/>
        <end position="60"/>
    </location>
</feature>
<feature type="compositionally biased region" description="Pro residues" evidence="1">
    <location>
        <begin position="11"/>
        <end position="39"/>
    </location>
</feature>
<proteinExistence type="predicted"/>
<protein>
    <submittedName>
        <fullName evidence="3">Extracellular solute-binding protein family 1</fullName>
    </submittedName>
</protein>
<evidence type="ECO:0000313" key="3">
    <source>
        <dbReference type="EMBL" id="KKU98228.1"/>
    </source>
</evidence>
<dbReference type="Proteomes" id="UP000034694">
    <property type="component" value="Unassembled WGS sequence"/>
</dbReference>
<feature type="transmembrane region" description="Helical" evidence="2">
    <location>
        <begin position="75"/>
        <end position="96"/>
    </location>
</feature>
<name>A0A0G1X6J2_9BACT</name>
<gene>
    <name evidence="3" type="ORF">UY28_C0005G0003</name>
</gene>
<dbReference type="Pfam" id="PF13416">
    <property type="entry name" value="SBP_bac_8"/>
    <property type="match status" value="1"/>
</dbReference>
<dbReference type="PANTHER" id="PTHR43649:SF12">
    <property type="entry name" value="DIACETYLCHITOBIOSE BINDING PROTEIN DASA"/>
    <property type="match status" value="1"/>
</dbReference>
<reference evidence="3 4" key="1">
    <citation type="journal article" date="2015" name="Nature">
        <title>rRNA introns, odd ribosomes, and small enigmatic genomes across a large radiation of phyla.</title>
        <authorList>
            <person name="Brown C.T."/>
            <person name="Hug L.A."/>
            <person name="Thomas B.C."/>
            <person name="Sharon I."/>
            <person name="Castelle C.J."/>
            <person name="Singh A."/>
            <person name="Wilkins M.J."/>
            <person name="Williams K.H."/>
            <person name="Banfield J.F."/>
        </authorList>
    </citation>
    <scope>NUCLEOTIDE SEQUENCE [LARGE SCALE GENOMIC DNA]</scope>
</reference>
<dbReference type="AlphaFoldDB" id="A0A0G1X6J2"/>
<dbReference type="InterPro" id="IPR006059">
    <property type="entry name" value="SBP"/>
</dbReference>
<evidence type="ECO:0000256" key="2">
    <source>
        <dbReference type="SAM" id="Phobius"/>
    </source>
</evidence>
<dbReference type="PANTHER" id="PTHR43649">
    <property type="entry name" value="ARABINOSE-BINDING PROTEIN-RELATED"/>
    <property type="match status" value="1"/>
</dbReference>
<dbReference type="InterPro" id="IPR050490">
    <property type="entry name" value="Bact_solute-bd_prot1"/>
</dbReference>